<dbReference type="AlphaFoldDB" id="A0AAP0FY91"/>
<evidence type="ECO:0000313" key="6">
    <source>
        <dbReference type="EMBL" id="KAK8924113.1"/>
    </source>
</evidence>
<dbReference type="GO" id="GO:0005737">
    <property type="term" value="C:cytoplasm"/>
    <property type="evidence" value="ECO:0007669"/>
    <property type="project" value="UniProtKB-SubCell"/>
</dbReference>
<organism evidence="6 7">
    <name type="scientific">Platanthera zijinensis</name>
    <dbReference type="NCBI Taxonomy" id="2320716"/>
    <lineage>
        <taxon>Eukaryota</taxon>
        <taxon>Viridiplantae</taxon>
        <taxon>Streptophyta</taxon>
        <taxon>Embryophyta</taxon>
        <taxon>Tracheophyta</taxon>
        <taxon>Spermatophyta</taxon>
        <taxon>Magnoliopsida</taxon>
        <taxon>Liliopsida</taxon>
        <taxon>Asparagales</taxon>
        <taxon>Orchidaceae</taxon>
        <taxon>Orchidoideae</taxon>
        <taxon>Orchideae</taxon>
        <taxon>Orchidinae</taxon>
        <taxon>Platanthera</taxon>
    </lineage>
</organism>
<name>A0AAP0FY91_9ASPA</name>
<evidence type="ECO:0000256" key="4">
    <source>
        <dbReference type="ARBA" id="ARBA00023242"/>
    </source>
</evidence>
<feature type="compositionally biased region" description="Basic and acidic residues" evidence="5">
    <location>
        <begin position="107"/>
        <end position="128"/>
    </location>
</feature>
<comment type="caution">
    <text evidence="6">The sequence shown here is derived from an EMBL/GenBank/DDBJ whole genome shotgun (WGS) entry which is preliminary data.</text>
</comment>
<evidence type="ECO:0000313" key="7">
    <source>
        <dbReference type="Proteomes" id="UP001418222"/>
    </source>
</evidence>
<dbReference type="Proteomes" id="UP001418222">
    <property type="component" value="Unassembled WGS sequence"/>
</dbReference>
<feature type="compositionally biased region" description="Polar residues" evidence="5">
    <location>
        <begin position="281"/>
        <end position="290"/>
    </location>
</feature>
<sequence>MPGSPCWPVDSLLRQRSRAVCSPVGQHVIELLGDVAPLVARVFHRDNYRHIQLFLGESYTATAVPEQLQSHHSLIASPLRPGYLTFGCYFGKPAPHRRSSSSASPDAEQRDSSSTSERLENYNFEEMRPITYNQTSEGEEEKGIDSGIDSNPEQETAEQSRDESMESSTPSKRQLIFHKLNLFIEEQEYDDEELISEELIIDRINPRKGMNTCQLGQILPLKWKTVAGACIGYVRNYPSELQFRALEHVNLSPSSSGIARPFSLPRGASNPWSKTHETSTLRETIVQSKQ</sequence>
<proteinExistence type="predicted"/>
<feature type="region of interest" description="Disordered" evidence="5">
    <location>
        <begin position="95"/>
        <end position="171"/>
    </location>
</feature>
<dbReference type="InterPro" id="IPR044159">
    <property type="entry name" value="IQM"/>
</dbReference>
<evidence type="ECO:0000256" key="3">
    <source>
        <dbReference type="ARBA" id="ARBA00022490"/>
    </source>
</evidence>
<keyword evidence="4" id="KW-0539">Nucleus</keyword>
<protein>
    <submittedName>
        <fullName evidence="6">Uncharacterized protein</fullName>
    </submittedName>
</protein>
<gene>
    <name evidence="6" type="ORF">KSP39_PZI019174</name>
</gene>
<evidence type="ECO:0000256" key="5">
    <source>
        <dbReference type="SAM" id="MobiDB-lite"/>
    </source>
</evidence>
<dbReference type="GO" id="GO:0005634">
    <property type="term" value="C:nucleus"/>
    <property type="evidence" value="ECO:0007669"/>
    <property type="project" value="UniProtKB-SubCell"/>
</dbReference>
<dbReference type="PANTHER" id="PTHR31250:SF14">
    <property type="entry name" value="IQ DOMAIN-CONTAINING PROTEIN IQM2"/>
    <property type="match status" value="1"/>
</dbReference>
<reference evidence="6 7" key="1">
    <citation type="journal article" date="2022" name="Nat. Plants">
        <title>Genomes of leafy and leafless Platanthera orchids illuminate the evolution of mycoheterotrophy.</title>
        <authorList>
            <person name="Li M.H."/>
            <person name="Liu K.W."/>
            <person name="Li Z."/>
            <person name="Lu H.C."/>
            <person name="Ye Q.L."/>
            <person name="Zhang D."/>
            <person name="Wang J.Y."/>
            <person name="Li Y.F."/>
            <person name="Zhong Z.M."/>
            <person name="Liu X."/>
            <person name="Yu X."/>
            <person name="Liu D.K."/>
            <person name="Tu X.D."/>
            <person name="Liu B."/>
            <person name="Hao Y."/>
            <person name="Liao X.Y."/>
            <person name="Jiang Y.T."/>
            <person name="Sun W.H."/>
            <person name="Chen J."/>
            <person name="Chen Y.Q."/>
            <person name="Ai Y."/>
            <person name="Zhai J.W."/>
            <person name="Wu S.S."/>
            <person name="Zhou Z."/>
            <person name="Hsiao Y.Y."/>
            <person name="Wu W.L."/>
            <person name="Chen Y.Y."/>
            <person name="Lin Y.F."/>
            <person name="Hsu J.L."/>
            <person name="Li C.Y."/>
            <person name="Wang Z.W."/>
            <person name="Zhao X."/>
            <person name="Zhong W.Y."/>
            <person name="Ma X.K."/>
            <person name="Ma L."/>
            <person name="Huang J."/>
            <person name="Chen G.Z."/>
            <person name="Huang M.Z."/>
            <person name="Huang L."/>
            <person name="Peng D.H."/>
            <person name="Luo Y.B."/>
            <person name="Zou S.Q."/>
            <person name="Chen S.P."/>
            <person name="Lan S."/>
            <person name="Tsai W.C."/>
            <person name="Van de Peer Y."/>
            <person name="Liu Z.J."/>
        </authorList>
    </citation>
    <scope>NUCLEOTIDE SEQUENCE [LARGE SCALE GENOMIC DNA]</scope>
    <source>
        <strain evidence="6">Lor287</strain>
    </source>
</reference>
<dbReference type="PANTHER" id="PTHR31250">
    <property type="entry name" value="IQ DOMAIN-CONTAINING PROTEIN IQM3"/>
    <property type="match status" value="1"/>
</dbReference>
<comment type="subcellular location">
    <subcellularLocation>
        <location evidence="2">Cytoplasm</location>
    </subcellularLocation>
    <subcellularLocation>
        <location evidence="1">Nucleus</location>
    </subcellularLocation>
</comment>
<dbReference type="EMBL" id="JBBWWQ010000017">
    <property type="protein sequence ID" value="KAK8924113.1"/>
    <property type="molecule type" value="Genomic_DNA"/>
</dbReference>
<keyword evidence="3" id="KW-0963">Cytoplasm</keyword>
<evidence type="ECO:0000256" key="1">
    <source>
        <dbReference type="ARBA" id="ARBA00004123"/>
    </source>
</evidence>
<feature type="region of interest" description="Disordered" evidence="5">
    <location>
        <begin position="254"/>
        <end position="290"/>
    </location>
</feature>
<evidence type="ECO:0000256" key="2">
    <source>
        <dbReference type="ARBA" id="ARBA00004496"/>
    </source>
</evidence>
<accession>A0AAP0FY91</accession>
<keyword evidence="7" id="KW-1185">Reference proteome</keyword>